<dbReference type="Proteomes" id="UP000515312">
    <property type="component" value="Chromosome"/>
</dbReference>
<dbReference type="InterPro" id="IPR029058">
    <property type="entry name" value="AB_hydrolase_fold"/>
</dbReference>
<protein>
    <submittedName>
        <fullName evidence="6">Acetylxylan esterase</fullName>
    </submittedName>
</protein>
<feature type="region of interest" description="Disordered" evidence="4">
    <location>
        <begin position="42"/>
        <end position="70"/>
    </location>
</feature>
<keyword evidence="1" id="KW-0719">Serine esterase</keyword>
<keyword evidence="7" id="KW-1185">Reference proteome</keyword>
<dbReference type="KEGG" id="adin:H7849_06280"/>
<evidence type="ECO:0000259" key="5">
    <source>
        <dbReference type="Pfam" id="PF22244"/>
    </source>
</evidence>
<evidence type="ECO:0000256" key="1">
    <source>
        <dbReference type="ARBA" id="ARBA00022487"/>
    </source>
</evidence>
<dbReference type="Gene3D" id="3.40.50.1820">
    <property type="entry name" value="alpha/beta hydrolase"/>
    <property type="match status" value="1"/>
</dbReference>
<dbReference type="GO" id="GO:0052689">
    <property type="term" value="F:carboxylic ester hydrolase activity"/>
    <property type="evidence" value="ECO:0007669"/>
    <property type="project" value="UniProtKB-KW"/>
</dbReference>
<evidence type="ECO:0000313" key="7">
    <source>
        <dbReference type="Proteomes" id="UP000515312"/>
    </source>
</evidence>
<dbReference type="Pfam" id="PF22244">
    <property type="entry name" value="GCE_fung"/>
    <property type="match status" value="1"/>
</dbReference>
<feature type="compositionally biased region" description="Basic and acidic residues" evidence="4">
    <location>
        <begin position="48"/>
        <end position="62"/>
    </location>
</feature>
<organism evidence="6 7">
    <name type="scientific">Alloacidobacterium dinghuense</name>
    <dbReference type="NCBI Taxonomy" id="2763107"/>
    <lineage>
        <taxon>Bacteria</taxon>
        <taxon>Pseudomonadati</taxon>
        <taxon>Acidobacteriota</taxon>
        <taxon>Terriglobia</taxon>
        <taxon>Terriglobales</taxon>
        <taxon>Acidobacteriaceae</taxon>
        <taxon>Alloacidobacterium</taxon>
    </lineage>
</organism>
<dbReference type="AlphaFoldDB" id="A0A7G8BQJ9"/>
<reference evidence="6 7" key="1">
    <citation type="submission" date="2020-08" db="EMBL/GenBank/DDBJ databases">
        <title>Edaphobacter telluris sp. nov. and Acidobacterium dinghuensis sp. nov., two acidobacteria isolated from forest soil.</title>
        <authorList>
            <person name="Fu J."/>
            <person name="Qiu L."/>
        </authorList>
    </citation>
    <scope>NUCLEOTIDE SEQUENCE [LARGE SCALE GENOMIC DNA]</scope>
    <source>
        <strain evidence="6">4Y35</strain>
    </source>
</reference>
<dbReference type="InterPro" id="IPR054579">
    <property type="entry name" value="GCE-like_dom"/>
</dbReference>
<name>A0A7G8BQJ9_9BACT</name>
<evidence type="ECO:0000256" key="3">
    <source>
        <dbReference type="ARBA" id="ARBA00022801"/>
    </source>
</evidence>
<proteinExistence type="predicted"/>
<keyword evidence="2" id="KW-0732">Signal</keyword>
<evidence type="ECO:0000313" key="6">
    <source>
        <dbReference type="EMBL" id="QNI34819.1"/>
    </source>
</evidence>
<evidence type="ECO:0000256" key="4">
    <source>
        <dbReference type="SAM" id="MobiDB-lite"/>
    </source>
</evidence>
<accession>A0A7G8BQJ9</accession>
<keyword evidence="3" id="KW-0378">Hydrolase</keyword>
<dbReference type="EMBL" id="CP060394">
    <property type="protein sequence ID" value="QNI34819.1"/>
    <property type="molecule type" value="Genomic_DNA"/>
</dbReference>
<sequence length="500" mass="54943">MAIALLFSIASRAQSTTVSTPVTFTADQDHQNMMDQLGIKALRPGPSGDEKAPNHANYDESKANPFPTLPDPLTLNDGEKVTTAKMWWEKRRPEIVDMYEKYVYGRVPHDVPKVTWTVNAIDHEMIGFNPVIAKDLIGQVDNSSYPEISVKIHMTLVLPAAARGPVPVLMMFGRAGFPSPNEPSADDMDRVNKAWKTLLVQQDPSLKEVFEQHPAWDLVKPTPFQFPQRNEDGDSPNTWQLIAAGWGFVLFDPASVQADNGAGITRGIIGLVNKGQPRKPENWGALRAWAWGASRGLDYLETDPAVDAKHVGIEGVSRYGKAALVTMAFDQRFAMVLVGSSGKGGATPLRRNYGEAVESLTGGEYYWMAGNFMKYGASEATFGTKTPGDIPVDSNELIALCAPRLTFISYGIPEKGDAHWLDHEGSFMATVDASRVFELLGAKGLKVEGDYHTAKMPPVNQGILDGQLAWRQHDGGHTDAPNMKWFIQWADKFIGHTPPQ</sequence>
<feature type="domain" description="4-O-methyl-glucuronoyl methylesterase-like" evidence="5">
    <location>
        <begin position="281"/>
        <end position="441"/>
    </location>
</feature>
<evidence type="ECO:0000256" key="2">
    <source>
        <dbReference type="ARBA" id="ARBA00022729"/>
    </source>
</evidence>
<gene>
    <name evidence="6" type="ORF">H7849_06280</name>
</gene>